<dbReference type="GO" id="GO:0046872">
    <property type="term" value="F:metal ion binding"/>
    <property type="evidence" value="ECO:0007669"/>
    <property type="project" value="UniProtKB-KW"/>
</dbReference>
<accession>A4X798</accession>
<dbReference type="RefSeq" id="WP_012013529.1">
    <property type="nucleotide sequence ID" value="NC_009380.1"/>
</dbReference>
<dbReference type="PATRIC" id="fig|369723.5.peg.2361"/>
<keyword evidence="5" id="KW-0479">Metal-binding</keyword>
<evidence type="ECO:0000259" key="13">
    <source>
        <dbReference type="Pfam" id="PF01435"/>
    </source>
</evidence>
<comment type="cofactor">
    <cofactor evidence="11">
        <name>Zn(2+)</name>
        <dbReference type="ChEBI" id="CHEBI:29105"/>
    </cofactor>
    <text evidence="11">Binds 1 zinc ion per subunit.</text>
</comment>
<evidence type="ECO:0000313" key="15">
    <source>
        <dbReference type="Proteomes" id="UP000000235"/>
    </source>
</evidence>
<dbReference type="InterPro" id="IPR001915">
    <property type="entry name" value="Peptidase_M48"/>
</dbReference>
<evidence type="ECO:0000256" key="8">
    <source>
        <dbReference type="ARBA" id="ARBA00022989"/>
    </source>
</evidence>
<evidence type="ECO:0000256" key="10">
    <source>
        <dbReference type="ARBA" id="ARBA00023136"/>
    </source>
</evidence>
<keyword evidence="6 11" id="KW-0378">Hydrolase</keyword>
<sequence>MIDTTVAGDTCPECGAATVAPRETLPWCPACEWNLEAYDAERIGPFFGWRWLDRRIHDIGYRMTRRQFDRLLGRPLGSSGVGAATVVTAAASGLLFLGVVALAATGLWLLVAFPFPGPSLLLAVPLLALAVGLRPRFGRLDPDADVLRRDRSPELFTLVDEVAQALGTPAPNVIAVNADFNAYATTVGIRRRVLCLGLPYWGSLAPQERVALLGHELGHFVNGDPRRMLLTQPAFTTLGCAADLLRPAPSTAPSLIEWIGATLGRIIQYPLSRLLFTLHAVLVCVALRDSQRAEYLADEMSAKAAGSAAAKSLLDTALRVESMALAVRRESRAGHGPQRWQAAVAESWATSADQLPPLRQLSGREEASPFSSHPPTGLRHLMLEGAQCHDPAVVLTQERSSRIDNELTKEYESARRILAW</sequence>
<evidence type="ECO:0000256" key="6">
    <source>
        <dbReference type="ARBA" id="ARBA00022801"/>
    </source>
</evidence>
<dbReference type="KEGG" id="stp:Strop_2298"/>
<comment type="subcellular location">
    <subcellularLocation>
        <location evidence="1">Cell membrane</location>
        <topology evidence="1">Multi-pass membrane protein</topology>
    </subcellularLocation>
</comment>
<keyword evidence="10 12" id="KW-0472">Membrane</keyword>
<dbReference type="eggNOG" id="COG0501">
    <property type="taxonomic scope" value="Bacteria"/>
</dbReference>
<gene>
    <name evidence="14" type="ordered locus">Strop_2298</name>
</gene>
<evidence type="ECO:0000256" key="11">
    <source>
        <dbReference type="RuleBase" id="RU003983"/>
    </source>
</evidence>
<dbReference type="STRING" id="369723.Strop_2298"/>
<dbReference type="Proteomes" id="UP000000235">
    <property type="component" value="Chromosome"/>
</dbReference>
<comment type="similarity">
    <text evidence="11">Belongs to the peptidase M48 family.</text>
</comment>
<evidence type="ECO:0000256" key="1">
    <source>
        <dbReference type="ARBA" id="ARBA00004651"/>
    </source>
</evidence>
<evidence type="ECO:0000256" key="2">
    <source>
        <dbReference type="ARBA" id="ARBA00022475"/>
    </source>
</evidence>
<evidence type="ECO:0000256" key="12">
    <source>
        <dbReference type="SAM" id="Phobius"/>
    </source>
</evidence>
<keyword evidence="8 12" id="KW-1133">Transmembrane helix</keyword>
<feature type="transmembrane region" description="Helical" evidence="12">
    <location>
        <begin position="80"/>
        <end position="109"/>
    </location>
</feature>
<keyword evidence="4 12" id="KW-0812">Transmembrane</keyword>
<keyword evidence="9 11" id="KW-0482">Metalloprotease</keyword>
<organism evidence="14 15">
    <name type="scientific">Salinispora tropica (strain ATCC BAA-916 / DSM 44818 / JCM 13857 / NBRC 105044 / CNB-440)</name>
    <dbReference type="NCBI Taxonomy" id="369723"/>
    <lineage>
        <taxon>Bacteria</taxon>
        <taxon>Bacillati</taxon>
        <taxon>Actinomycetota</taxon>
        <taxon>Actinomycetes</taxon>
        <taxon>Micromonosporales</taxon>
        <taxon>Micromonosporaceae</taxon>
        <taxon>Salinispora</taxon>
    </lineage>
</organism>
<evidence type="ECO:0000256" key="5">
    <source>
        <dbReference type="ARBA" id="ARBA00022723"/>
    </source>
</evidence>
<dbReference type="GO" id="GO:0005886">
    <property type="term" value="C:plasma membrane"/>
    <property type="evidence" value="ECO:0007669"/>
    <property type="project" value="UniProtKB-SubCell"/>
</dbReference>
<dbReference type="HOGENOM" id="CLU_053828_0_0_11"/>
<evidence type="ECO:0000256" key="4">
    <source>
        <dbReference type="ARBA" id="ARBA00022692"/>
    </source>
</evidence>
<dbReference type="Pfam" id="PF01435">
    <property type="entry name" value="Peptidase_M48"/>
    <property type="match status" value="1"/>
</dbReference>
<evidence type="ECO:0000256" key="7">
    <source>
        <dbReference type="ARBA" id="ARBA00022833"/>
    </source>
</evidence>
<evidence type="ECO:0000256" key="9">
    <source>
        <dbReference type="ARBA" id="ARBA00023049"/>
    </source>
</evidence>
<dbReference type="GO" id="GO:0006508">
    <property type="term" value="P:proteolysis"/>
    <property type="evidence" value="ECO:0007669"/>
    <property type="project" value="UniProtKB-KW"/>
</dbReference>
<dbReference type="Gene3D" id="3.30.2010.10">
    <property type="entry name" value="Metalloproteases ('zincins'), catalytic domain"/>
    <property type="match status" value="1"/>
</dbReference>
<dbReference type="PANTHER" id="PTHR43221:SF1">
    <property type="entry name" value="PROTEASE HTPX"/>
    <property type="match status" value="1"/>
</dbReference>
<evidence type="ECO:0000313" key="14">
    <source>
        <dbReference type="EMBL" id="ABP54748.1"/>
    </source>
</evidence>
<dbReference type="PANTHER" id="PTHR43221">
    <property type="entry name" value="PROTEASE HTPX"/>
    <property type="match status" value="1"/>
</dbReference>
<keyword evidence="2" id="KW-1003">Cell membrane</keyword>
<keyword evidence="3 11" id="KW-0645">Protease</keyword>
<proteinExistence type="inferred from homology"/>
<dbReference type="CDD" id="cd07328">
    <property type="entry name" value="M48_Ste24p_like"/>
    <property type="match status" value="1"/>
</dbReference>
<dbReference type="GO" id="GO:0004222">
    <property type="term" value="F:metalloendopeptidase activity"/>
    <property type="evidence" value="ECO:0007669"/>
    <property type="project" value="InterPro"/>
</dbReference>
<dbReference type="AlphaFoldDB" id="A4X798"/>
<evidence type="ECO:0000256" key="3">
    <source>
        <dbReference type="ARBA" id="ARBA00022670"/>
    </source>
</evidence>
<protein>
    <submittedName>
        <fullName evidence="14">Peptidase M48, Ste24p</fullName>
    </submittedName>
</protein>
<feature type="transmembrane region" description="Helical" evidence="12">
    <location>
        <begin position="115"/>
        <end position="133"/>
    </location>
</feature>
<feature type="domain" description="Peptidase M48" evidence="13">
    <location>
        <begin position="152"/>
        <end position="379"/>
    </location>
</feature>
<dbReference type="EMBL" id="CP000667">
    <property type="protein sequence ID" value="ABP54748.1"/>
    <property type="molecule type" value="Genomic_DNA"/>
</dbReference>
<reference evidence="15" key="1">
    <citation type="journal article" date="2007" name="Proc. Natl. Acad. Sci. U.S.A.">
        <title>Genome sequencing reveals complex secondary metabolome in the marine actinomycete Salinispora tropica.</title>
        <authorList>
            <person name="Udwary D.W."/>
            <person name="Zeigler L."/>
            <person name="Asolkar R.N."/>
            <person name="Singan V."/>
            <person name="Lapidus A."/>
            <person name="Fenical W."/>
            <person name="Jensen P.R."/>
            <person name="Moore B.S."/>
        </authorList>
    </citation>
    <scope>NUCLEOTIDE SEQUENCE [LARGE SCALE GENOMIC DNA]</scope>
    <source>
        <strain evidence="15">ATCC BAA-916 / DSM 44818 / CNB-440</strain>
    </source>
</reference>
<dbReference type="InterPro" id="IPR050083">
    <property type="entry name" value="HtpX_protease"/>
</dbReference>
<keyword evidence="15" id="KW-1185">Reference proteome</keyword>
<keyword evidence="7 11" id="KW-0862">Zinc</keyword>
<name>A4X798_SALTO</name>